<comment type="caution">
    <text evidence="1">The sequence shown here is derived from an EMBL/GenBank/DDBJ whole genome shotgun (WGS) entry which is preliminary data.</text>
</comment>
<gene>
    <name evidence="1" type="ORF">EDD71_103116</name>
</gene>
<sequence>MLWTDCIDNQGYYIIYDLNTSEIKKYKSEFRYPGYARLSNNKIYSINFHDFSSWRTNELGVYDLSTGKYTRIKSEHINGFNVYKDTVCVKSNEDLLEIYKNENGEIHQVKNLTEISRIDSISFSHKGDLIVGRDALTPDSNAEIYLLDIKYIIKD</sequence>
<protein>
    <recommendedName>
        <fullName evidence="3">DUF5050 domain-containing protein</fullName>
    </recommendedName>
</protein>
<evidence type="ECO:0000313" key="1">
    <source>
        <dbReference type="EMBL" id="TDT62839.1"/>
    </source>
</evidence>
<dbReference type="AlphaFoldDB" id="A0A4R7KVT9"/>
<proteinExistence type="predicted"/>
<reference evidence="1 2" key="1">
    <citation type="submission" date="2019-03" db="EMBL/GenBank/DDBJ databases">
        <title>Genomic Encyclopedia of Type Strains, Phase IV (KMG-IV): sequencing the most valuable type-strain genomes for metagenomic binning, comparative biology and taxonomic classification.</title>
        <authorList>
            <person name="Goeker M."/>
        </authorList>
    </citation>
    <scope>NUCLEOTIDE SEQUENCE [LARGE SCALE GENOMIC DNA]</scope>
    <source>
        <strain evidence="1 2">DSM 24455</strain>
    </source>
</reference>
<dbReference type="SUPFAM" id="SSF69304">
    <property type="entry name" value="Tricorn protease N-terminal domain"/>
    <property type="match status" value="1"/>
</dbReference>
<accession>A0A4R7KVT9</accession>
<keyword evidence="2" id="KW-1185">Reference proteome</keyword>
<organism evidence="1 2">
    <name type="scientific">Fonticella tunisiensis</name>
    <dbReference type="NCBI Taxonomy" id="1096341"/>
    <lineage>
        <taxon>Bacteria</taxon>
        <taxon>Bacillati</taxon>
        <taxon>Bacillota</taxon>
        <taxon>Clostridia</taxon>
        <taxon>Eubacteriales</taxon>
        <taxon>Clostridiaceae</taxon>
        <taxon>Fonticella</taxon>
    </lineage>
</organism>
<dbReference type="Proteomes" id="UP000295325">
    <property type="component" value="Unassembled WGS sequence"/>
</dbReference>
<evidence type="ECO:0008006" key="3">
    <source>
        <dbReference type="Google" id="ProtNLM"/>
    </source>
</evidence>
<dbReference type="EMBL" id="SOAZ01000003">
    <property type="protein sequence ID" value="TDT62839.1"/>
    <property type="molecule type" value="Genomic_DNA"/>
</dbReference>
<evidence type="ECO:0000313" key="2">
    <source>
        <dbReference type="Proteomes" id="UP000295325"/>
    </source>
</evidence>
<name>A0A4R7KVT9_9CLOT</name>